<evidence type="ECO:0000256" key="1">
    <source>
        <dbReference type="SAM" id="SignalP"/>
    </source>
</evidence>
<comment type="caution">
    <text evidence="2">The sequence shown here is derived from an EMBL/GenBank/DDBJ whole genome shotgun (WGS) entry which is preliminary data.</text>
</comment>
<feature type="signal peptide" evidence="1">
    <location>
        <begin position="1"/>
        <end position="31"/>
    </location>
</feature>
<sequence>MLMRSTAVRVLVTAALGVSATLALPAAVAQAEPRSCWSRSWNGNDGWQGKCDEITYPGRDRYRAVAYCVRENGSRRTAYGPWISSIPYPVSYATCPVNYSASSGYLQTASS</sequence>
<evidence type="ECO:0000313" key="2">
    <source>
        <dbReference type="EMBL" id="MBP2327454.1"/>
    </source>
</evidence>
<evidence type="ECO:0000313" key="3">
    <source>
        <dbReference type="Proteomes" id="UP001519332"/>
    </source>
</evidence>
<organism evidence="2 3">
    <name type="scientific">Kibdelosporangium banguiense</name>
    <dbReference type="NCBI Taxonomy" id="1365924"/>
    <lineage>
        <taxon>Bacteria</taxon>
        <taxon>Bacillati</taxon>
        <taxon>Actinomycetota</taxon>
        <taxon>Actinomycetes</taxon>
        <taxon>Pseudonocardiales</taxon>
        <taxon>Pseudonocardiaceae</taxon>
        <taxon>Kibdelosporangium</taxon>
    </lineage>
</organism>
<dbReference type="EMBL" id="JAGINW010000001">
    <property type="protein sequence ID" value="MBP2327454.1"/>
    <property type="molecule type" value="Genomic_DNA"/>
</dbReference>
<reference evidence="2 3" key="1">
    <citation type="submission" date="2021-03" db="EMBL/GenBank/DDBJ databases">
        <title>Sequencing the genomes of 1000 actinobacteria strains.</title>
        <authorList>
            <person name="Klenk H.-P."/>
        </authorList>
    </citation>
    <scope>NUCLEOTIDE SEQUENCE [LARGE SCALE GENOMIC DNA]</scope>
    <source>
        <strain evidence="2 3">DSM 46670</strain>
    </source>
</reference>
<name>A0ABS4TSR9_9PSEU</name>
<protein>
    <recommendedName>
        <fullName evidence="4">Secreted protein</fullName>
    </recommendedName>
</protein>
<proteinExistence type="predicted"/>
<feature type="chain" id="PRO_5045795831" description="Secreted protein" evidence="1">
    <location>
        <begin position="32"/>
        <end position="111"/>
    </location>
</feature>
<dbReference type="RefSeq" id="WP_209644397.1">
    <property type="nucleotide sequence ID" value="NZ_JAGINW010000001.1"/>
</dbReference>
<keyword evidence="3" id="KW-1185">Reference proteome</keyword>
<accession>A0ABS4TSR9</accession>
<keyword evidence="1" id="KW-0732">Signal</keyword>
<dbReference type="Proteomes" id="UP001519332">
    <property type="component" value="Unassembled WGS sequence"/>
</dbReference>
<gene>
    <name evidence="2" type="ORF">JOF56_007839</name>
</gene>
<evidence type="ECO:0008006" key="4">
    <source>
        <dbReference type="Google" id="ProtNLM"/>
    </source>
</evidence>